<dbReference type="EMBL" id="ASPP01026386">
    <property type="protein sequence ID" value="ETO07204.1"/>
    <property type="molecule type" value="Genomic_DNA"/>
</dbReference>
<evidence type="ECO:0000313" key="3">
    <source>
        <dbReference type="Proteomes" id="UP000023152"/>
    </source>
</evidence>
<evidence type="ECO:0000313" key="2">
    <source>
        <dbReference type="EMBL" id="ETO07204.1"/>
    </source>
</evidence>
<proteinExistence type="predicted"/>
<comment type="caution">
    <text evidence="2">The sequence shown here is derived from an EMBL/GenBank/DDBJ whole genome shotgun (WGS) entry which is preliminary data.</text>
</comment>
<dbReference type="Pfam" id="PF11838">
    <property type="entry name" value="ERAP1_C"/>
    <property type="match status" value="1"/>
</dbReference>
<evidence type="ECO:0000259" key="1">
    <source>
        <dbReference type="Pfam" id="PF11838"/>
    </source>
</evidence>
<dbReference type="AlphaFoldDB" id="X6LZY9"/>
<gene>
    <name evidence="2" type="ORF">RFI_30189</name>
</gene>
<dbReference type="InterPro" id="IPR024571">
    <property type="entry name" value="ERAP1-like_C_dom"/>
</dbReference>
<protein>
    <recommendedName>
        <fullName evidence="1">ERAP1-like C-terminal domain-containing protein</fullName>
    </recommendedName>
</protein>
<organism evidence="2 3">
    <name type="scientific">Reticulomyxa filosa</name>
    <dbReference type="NCBI Taxonomy" id="46433"/>
    <lineage>
        <taxon>Eukaryota</taxon>
        <taxon>Sar</taxon>
        <taxon>Rhizaria</taxon>
        <taxon>Retaria</taxon>
        <taxon>Foraminifera</taxon>
        <taxon>Monothalamids</taxon>
        <taxon>Reticulomyxidae</taxon>
        <taxon>Reticulomyxa</taxon>
    </lineage>
</organism>
<feature type="non-terminal residue" evidence="2">
    <location>
        <position position="126"/>
    </location>
</feature>
<name>X6LZY9_RETFI</name>
<feature type="domain" description="ERAP1-like C-terminal" evidence="1">
    <location>
        <begin position="29"/>
        <end position="120"/>
    </location>
</feature>
<keyword evidence="3" id="KW-1185">Reference proteome</keyword>
<accession>X6LZY9</accession>
<dbReference type="Proteomes" id="UP000023152">
    <property type="component" value="Unassembled WGS sequence"/>
</dbReference>
<reference evidence="2 3" key="1">
    <citation type="journal article" date="2013" name="Curr. Biol.">
        <title>The Genome of the Foraminiferan Reticulomyxa filosa.</title>
        <authorList>
            <person name="Glockner G."/>
            <person name="Hulsmann N."/>
            <person name="Schleicher M."/>
            <person name="Noegel A.A."/>
            <person name="Eichinger L."/>
            <person name="Gallinger C."/>
            <person name="Pawlowski J."/>
            <person name="Sierra R."/>
            <person name="Euteneuer U."/>
            <person name="Pillet L."/>
            <person name="Moustafa A."/>
            <person name="Platzer M."/>
            <person name="Groth M."/>
            <person name="Szafranski K."/>
            <person name="Schliwa M."/>
        </authorList>
    </citation>
    <scope>NUCLEOTIDE SEQUENCE [LARGE SCALE GENOMIC DNA]</scope>
</reference>
<sequence length="126" mass="14279">MKLHIGHETITVLFEHKKQVFDLPKNAGWIHLNADSTDFYACQYDKGMMDTLASALQKGDKHLTELDVRDSLAIAESVVPGATENLLNMIVSFKNEKSYPVWDTLLNAAQNIRHIIDKDENIGKHF</sequence>
<dbReference type="OrthoDB" id="10031169at2759"/>